<proteinExistence type="inferred from homology"/>
<feature type="chain" id="PRO_5016952122" evidence="4">
    <location>
        <begin position="41"/>
        <end position="257"/>
    </location>
</feature>
<sequence length="257" mass="27975">MVLRERKSFRRMYTTVPTVRFMIKKLGFLCALSGAMVSFALAPAMSAPVLEKTNLVDLLKAKKEASEKTSKKSEKTQNKSDASRTAYEKQASGTSAKMPVIERRSARTRIDLNKQIKGQAETKQAQASKSAKSGRPYSAIIARYASSYGVPLSLAHAVVRHESNYQPNVRGRAGEIGLMQIKLGTARGLGYTGSAKGLYDPATNVQYGMKYLAQAHKLGGGTTCGTILKYNAGHGAKRMNPTSAKYCSNVKTYMAKF</sequence>
<dbReference type="AlphaFoldDB" id="A0A366DXU1"/>
<dbReference type="InterPro" id="IPR008258">
    <property type="entry name" value="Transglycosylase_SLT_dom_1"/>
</dbReference>
<keyword evidence="4" id="KW-0732">Signal</keyword>
<dbReference type="Gene3D" id="1.10.530.10">
    <property type="match status" value="1"/>
</dbReference>
<evidence type="ECO:0000256" key="1">
    <source>
        <dbReference type="ARBA" id="ARBA00007734"/>
    </source>
</evidence>
<organism evidence="6 7">
    <name type="scientific">Pseudochrobactrum asaccharolyticum</name>
    <dbReference type="NCBI Taxonomy" id="354351"/>
    <lineage>
        <taxon>Bacteria</taxon>
        <taxon>Pseudomonadati</taxon>
        <taxon>Pseudomonadota</taxon>
        <taxon>Alphaproteobacteria</taxon>
        <taxon>Hyphomicrobiales</taxon>
        <taxon>Brucellaceae</taxon>
        <taxon>Pseudochrobactrum</taxon>
    </lineage>
</organism>
<gene>
    <name evidence="6" type="ORF">DFR47_104227</name>
</gene>
<name>A0A366DXU1_9HYPH</name>
<feature type="region of interest" description="Disordered" evidence="3">
    <location>
        <begin position="64"/>
        <end position="132"/>
    </location>
</feature>
<feature type="compositionally biased region" description="Basic and acidic residues" evidence="3">
    <location>
        <begin position="64"/>
        <end position="82"/>
    </location>
</feature>
<feature type="compositionally biased region" description="Basic and acidic residues" evidence="3">
    <location>
        <begin position="100"/>
        <end position="114"/>
    </location>
</feature>
<protein>
    <submittedName>
        <fullName evidence="6">Soluble lytic murein transglycosylase-like protein</fullName>
    </submittedName>
</protein>
<comment type="similarity">
    <text evidence="1">Belongs to the transglycosylase Slt family.</text>
</comment>
<comment type="caution">
    <text evidence="6">The sequence shown here is derived from an EMBL/GenBank/DDBJ whole genome shotgun (WGS) entry which is preliminary data.</text>
</comment>
<evidence type="ECO:0000313" key="7">
    <source>
        <dbReference type="Proteomes" id="UP000252893"/>
    </source>
</evidence>
<dbReference type="PANTHER" id="PTHR37423:SF2">
    <property type="entry name" value="MEMBRANE-BOUND LYTIC MUREIN TRANSGLYCOSYLASE C"/>
    <property type="match status" value="1"/>
</dbReference>
<comment type="similarity">
    <text evidence="2">Belongs to the virb1 family.</text>
</comment>
<accession>A0A366DXU1</accession>
<evidence type="ECO:0000256" key="2">
    <source>
        <dbReference type="ARBA" id="ARBA00009387"/>
    </source>
</evidence>
<dbReference type="InterPro" id="IPR023346">
    <property type="entry name" value="Lysozyme-like_dom_sf"/>
</dbReference>
<feature type="domain" description="Transglycosylase SLT" evidence="5">
    <location>
        <begin position="141"/>
        <end position="239"/>
    </location>
</feature>
<evidence type="ECO:0000256" key="4">
    <source>
        <dbReference type="SAM" id="SignalP"/>
    </source>
</evidence>
<reference evidence="6 7" key="1">
    <citation type="submission" date="2018-06" db="EMBL/GenBank/DDBJ databases">
        <title>Genomic Encyclopedia of Type Strains, Phase IV (KMG-IV): sequencing the most valuable type-strain genomes for metagenomic binning, comparative biology and taxonomic classification.</title>
        <authorList>
            <person name="Goeker M."/>
        </authorList>
    </citation>
    <scope>NUCLEOTIDE SEQUENCE [LARGE SCALE GENOMIC DNA]</scope>
    <source>
        <strain evidence="6 7">DSM 25619</strain>
    </source>
</reference>
<evidence type="ECO:0000313" key="6">
    <source>
        <dbReference type="EMBL" id="RBO94867.1"/>
    </source>
</evidence>
<keyword evidence="7" id="KW-1185">Reference proteome</keyword>
<dbReference type="Pfam" id="PF01464">
    <property type="entry name" value="SLT"/>
    <property type="match status" value="1"/>
</dbReference>
<feature type="compositionally biased region" description="Polar residues" evidence="3">
    <location>
        <begin position="121"/>
        <end position="131"/>
    </location>
</feature>
<dbReference type="EMBL" id="QNRH01000004">
    <property type="protein sequence ID" value="RBO94867.1"/>
    <property type="molecule type" value="Genomic_DNA"/>
</dbReference>
<feature type="signal peptide" evidence="4">
    <location>
        <begin position="1"/>
        <end position="40"/>
    </location>
</feature>
<evidence type="ECO:0000259" key="5">
    <source>
        <dbReference type="Pfam" id="PF01464"/>
    </source>
</evidence>
<dbReference type="PANTHER" id="PTHR37423">
    <property type="entry name" value="SOLUBLE LYTIC MUREIN TRANSGLYCOSYLASE-RELATED"/>
    <property type="match status" value="1"/>
</dbReference>
<evidence type="ECO:0000256" key="3">
    <source>
        <dbReference type="SAM" id="MobiDB-lite"/>
    </source>
</evidence>
<dbReference type="SUPFAM" id="SSF53955">
    <property type="entry name" value="Lysozyme-like"/>
    <property type="match status" value="1"/>
</dbReference>
<dbReference type="Proteomes" id="UP000252893">
    <property type="component" value="Unassembled WGS sequence"/>
</dbReference>